<protein>
    <submittedName>
        <fullName evidence="2">18598_t:CDS:1</fullName>
    </submittedName>
</protein>
<feature type="region of interest" description="Disordered" evidence="1">
    <location>
        <begin position="42"/>
        <end position="67"/>
    </location>
</feature>
<sequence length="67" mass="7754">MASLRFLGKNLTSRKNLTKEWVKPNPHTMEQIEYSNRQCLAARRTSERTSPPVPGRMKNFSKVNSSF</sequence>
<evidence type="ECO:0000256" key="1">
    <source>
        <dbReference type="SAM" id="MobiDB-lite"/>
    </source>
</evidence>
<evidence type="ECO:0000313" key="3">
    <source>
        <dbReference type="Proteomes" id="UP000789342"/>
    </source>
</evidence>
<proteinExistence type="predicted"/>
<gene>
    <name evidence="2" type="ORF">AMORRO_LOCUS9297</name>
</gene>
<reference evidence="2" key="1">
    <citation type="submission" date="2021-06" db="EMBL/GenBank/DDBJ databases">
        <authorList>
            <person name="Kallberg Y."/>
            <person name="Tangrot J."/>
            <person name="Rosling A."/>
        </authorList>
    </citation>
    <scope>NUCLEOTIDE SEQUENCE</scope>
    <source>
        <strain evidence="2">CL551</strain>
    </source>
</reference>
<organism evidence="2 3">
    <name type="scientific">Acaulospora morrowiae</name>
    <dbReference type="NCBI Taxonomy" id="94023"/>
    <lineage>
        <taxon>Eukaryota</taxon>
        <taxon>Fungi</taxon>
        <taxon>Fungi incertae sedis</taxon>
        <taxon>Mucoromycota</taxon>
        <taxon>Glomeromycotina</taxon>
        <taxon>Glomeromycetes</taxon>
        <taxon>Diversisporales</taxon>
        <taxon>Acaulosporaceae</taxon>
        <taxon>Acaulospora</taxon>
    </lineage>
</organism>
<dbReference type="Proteomes" id="UP000789342">
    <property type="component" value="Unassembled WGS sequence"/>
</dbReference>
<name>A0A9N9DD89_9GLOM</name>
<dbReference type="AlphaFoldDB" id="A0A9N9DD89"/>
<accession>A0A9N9DD89</accession>
<comment type="caution">
    <text evidence="2">The sequence shown here is derived from an EMBL/GenBank/DDBJ whole genome shotgun (WGS) entry which is preliminary data.</text>
</comment>
<dbReference type="EMBL" id="CAJVPV010008886">
    <property type="protein sequence ID" value="CAG8635785.1"/>
    <property type="molecule type" value="Genomic_DNA"/>
</dbReference>
<evidence type="ECO:0000313" key="2">
    <source>
        <dbReference type="EMBL" id="CAG8635785.1"/>
    </source>
</evidence>
<keyword evidence="3" id="KW-1185">Reference proteome</keyword>